<evidence type="ECO:0000256" key="3">
    <source>
        <dbReference type="ARBA" id="ARBA00022475"/>
    </source>
</evidence>
<comment type="caution">
    <text evidence="11">The sequence shown here is derived from an EMBL/GenBank/DDBJ whole genome shotgun (WGS) entry which is preliminary data.</text>
</comment>
<evidence type="ECO:0000256" key="4">
    <source>
        <dbReference type="ARBA" id="ARBA00022692"/>
    </source>
</evidence>
<sequence length="451" mass="52563">MTENFNDVIKFLDDYTIQNIFILHENRNGDIQISTWLPDECGDLKYSKFLGYCKDFTFTSNTISPSKKLSKKCDLIIFRSHTPPFSILHTTETKLDGIESTLLEIIASHLNLNLKNISHVNNINKIGKRIVQYPLSYDGHINTLAYMERYFTQKYNWFLLQSEYRVHWSSLTRVFKLEIWLCVTLSLILTSTCLKFVQRAKHNDGIKYFFNMLAVLFNIAVNSIVINVKYRMVLISWILFSIIITSVFQGFMTSFFTEPGRKHQIDNLKELKESDMKLGIIYGDMLHFSHILKFMKNNLLGFLNNCDMLRMCYYNCNLAVLTSEETFIYNSRLYFKKLNGSFHKFSGEDLIVHRTLNIHPSSIYRPLMNKAVKRLVESGIVEKVVDNFVDPSGWTRGVRIEEKLSSNYTPLSLLHMFSPFVYIIVGLSLSTIVFIAEVLLNLFVNSYMPRK</sequence>
<proteinExistence type="inferred from homology"/>
<evidence type="ECO:0000313" key="11">
    <source>
        <dbReference type="EMBL" id="KAJ9577489.1"/>
    </source>
</evidence>
<dbReference type="Proteomes" id="UP001233999">
    <property type="component" value="Unassembled WGS sequence"/>
</dbReference>
<dbReference type="GO" id="GO:0050906">
    <property type="term" value="P:detection of stimulus involved in sensory perception"/>
    <property type="evidence" value="ECO:0007669"/>
    <property type="project" value="UniProtKB-ARBA"/>
</dbReference>
<keyword evidence="7" id="KW-0675">Receptor</keyword>
<comment type="subcellular location">
    <subcellularLocation>
        <location evidence="1">Cell membrane</location>
        <topology evidence="1">Multi-pass membrane protein</topology>
    </subcellularLocation>
</comment>
<protein>
    <recommendedName>
        <fullName evidence="10">Ionotropic glutamate receptor C-terminal domain-containing protein</fullName>
    </recommendedName>
</protein>
<feature type="transmembrane region" description="Helical" evidence="9">
    <location>
        <begin position="177"/>
        <end position="197"/>
    </location>
</feature>
<feature type="transmembrane region" description="Helical" evidence="9">
    <location>
        <begin position="209"/>
        <end position="228"/>
    </location>
</feature>
<keyword evidence="3" id="KW-1003">Cell membrane</keyword>
<keyword evidence="12" id="KW-1185">Reference proteome</keyword>
<keyword evidence="8" id="KW-0325">Glycoprotein</keyword>
<feature type="transmembrane region" description="Helical" evidence="9">
    <location>
        <begin position="234"/>
        <end position="257"/>
    </location>
</feature>
<reference evidence="11" key="1">
    <citation type="journal article" date="2023" name="IScience">
        <title>Live-bearing cockroach genome reveals convergent evolutionary mechanisms linked to viviparity in insects and beyond.</title>
        <authorList>
            <person name="Fouks B."/>
            <person name="Harrison M.C."/>
            <person name="Mikhailova A.A."/>
            <person name="Marchal E."/>
            <person name="English S."/>
            <person name="Carruthers M."/>
            <person name="Jennings E.C."/>
            <person name="Chiamaka E.L."/>
            <person name="Frigard R.A."/>
            <person name="Pippel M."/>
            <person name="Attardo G.M."/>
            <person name="Benoit J.B."/>
            <person name="Bornberg-Bauer E."/>
            <person name="Tobe S.S."/>
        </authorList>
    </citation>
    <scope>NUCLEOTIDE SEQUENCE</scope>
    <source>
        <strain evidence="11">Stay&amp;Tobe</strain>
    </source>
</reference>
<evidence type="ECO:0000256" key="2">
    <source>
        <dbReference type="ARBA" id="ARBA00008685"/>
    </source>
</evidence>
<organism evidence="11 12">
    <name type="scientific">Diploptera punctata</name>
    <name type="common">Pacific beetle cockroach</name>
    <dbReference type="NCBI Taxonomy" id="6984"/>
    <lineage>
        <taxon>Eukaryota</taxon>
        <taxon>Metazoa</taxon>
        <taxon>Ecdysozoa</taxon>
        <taxon>Arthropoda</taxon>
        <taxon>Hexapoda</taxon>
        <taxon>Insecta</taxon>
        <taxon>Pterygota</taxon>
        <taxon>Neoptera</taxon>
        <taxon>Polyneoptera</taxon>
        <taxon>Dictyoptera</taxon>
        <taxon>Blattodea</taxon>
        <taxon>Blaberoidea</taxon>
        <taxon>Blaberidae</taxon>
        <taxon>Diplopterinae</taxon>
        <taxon>Diploptera</taxon>
    </lineage>
</organism>
<feature type="domain" description="Ionotropic glutamate receptor C-terminal" evidence="10">
    <location>
        <begin position="177"/>
        <end position="315"/>
    </location>
</feature>
<name>A0AAD7ZB92_DIPPU</name>
<dbReference type="GO" id="GO:0005886">
    <property type="term" value="C:plasma membrane"/>
    <property type="evidence" value="ECO:0007669"/>
    <property type="project" value="UniProtKB-SubCell"/>
</dbReference>
<dbReference type="Pfam" id="PF00060">
    <property type="entry name" value="Lig_chan"/>
    <property type="match status" value="1"/>
</dbReference>
<evidence type="ECO:0000256" key="1">
    <source>
        <dbReference type="ARBA" id="ARBA00004651"/>
    </source>
</evidence>
<dbReference type="PANTHER" id="PTHR42643:SF38">
    <property type="entry name" value="IONOTROPIC RECEPTOR 100A"/>
    <property type="match status" value="1"/>
</dbReference>
<evidence type="ECO:0000256" key="5">
    <source>
        <dbReference type="ARBA" id="ARBA00022989"/>
    </source>
</evidence>
<evidence type="ECO:0000256" key="9">
    <source>
        <dbReference type="SAM" id="Phobius"/>
    </source>
</evidence>
<keyword evidence="4 9" id="KW-0812">Transmembrane</keyword>
<dbReference type="AlphaFoldDB" id="A0AAD7ZB92"/>
<keyword evidence="5 9" id="KW-1133">Transmembrane helix</keyword>
<dbReference type="InterPro" id="IPR052192">
    <property type="entry name" value="Insect_Ionotropic_Sensory_Rcpt"/>
</dbReference>
<comment type="similarity">
    <text evidence="2">Belongs to the glutamate-gated ion channel (TC 1.A.10.1) family.</text>
</comment>
<reference evidence="11" key="2">
    <citation type="submission" date="2023-05" db="EMBL/GenBank/DDBJ databases">
        <authorList>
            <person name="Fouks B."/>
        </authorList>
    </citation>
    <scope>NUCLEOTIDE SEQUENCE</scope>
    <source>
        <strain evidence="11">Stay&amp;Tobe</strain>
        <tissue evidence="11">Testes</tissue>
    </source>
</reference>
<dbReference type="InterPro" id="IPR001320">
    <property type="entry name" value="Iontro_rcpt_C"/>
</dbReference>
<evidence type="ECO:0000259" key="10">
    <source>
        <dbReference type="Pfam" id="PF00060"/>
    </source>
</evidence>
<dbReference type="GO" id="GO:0015276">
    <property type="term" value="F:ligand-gated monoatomic ion channel activity"/>
    <property type="evidence" value="ECO:0007669"/>
    <property type="project" value="InterPro"/>
</dbReference>
<accession>A0AAD7ZB92</accession>
<gene>
    <name evidence="11" type="ORF">L9F63_005932</name>
</gene>
<evidence type="ECO:0000256" key="6">
    <source>
        <dbReference type="ARBA" id="ARBA00023136"/>
    </source>
</evidence>
<dbReference type="PANTHER" id="PTHR42643">
    <property type="entry name" value="IONOTROPIC RECEPTOR 20A-RELATED"/>
    <property type="match status" value="1"/>
</dbReference>
<feature type="transmembrane region" description="Helical" evidence="9">
    <location>
        <begin position="420"/>
        <end position="444"/>
    </location>
</feature>
<evidence type="ECO:0000256" key="8">
    <source>
        <dbReference type="ARBA" id="ARBA00023180"/>
    </source>
</evidence>
<dbReference type="Gene3D" id="1.10.287.70">
    <property type="match status" value="1"/>
</dbReference>
<keyword evidence="6 9" id="KW-0472">Membrane</keyword>
<evidence type="ECO:0000313" key="12">
    <source>
        <dbReference type="Proteomes" id="UP001233999"/>
    </source>
</evidence>
<dbReference type="EMBL" id="JASPKZ010009356">
    <property type="protein sequence ID" value="KAJ9577489.1"/>
    <property type="molecule type" value="Genomic_DNA"/>
</dbReference>
<evidence type="ECO:0000256" key="7">
    <source>
        <dbReference type="ARBA" id="ARBA00023170"/>
    </source>
</evidence>